<organism evidence="1 2">
    <name type="scientific">Sphingomonas morindae</name>
    <dbReference type="NCBI Taxonomy" id="1541170"/>
    <lineage>
        <taxon>Bacteria</taxon>
        <taxon>Pseudomonadati</taxon>
        <taxon>Pseudomonadota</taxon>
        <taxon>Alphaproteobacteria</taxon>
        <taxon>Sphingomonadales</taxon>
        <taxon>Sphingomonadaceae</taxon>
        <taxon>Sphingomonas</taxon>
    </lineage>
</organism>
<sequence>MDPTIRPANVAVLFKLQPDENTPVVPDPTADAIPVEADSISYNSPWTQEASNEATGSLVAGAPLIIGQAATFSFKSRIKGAGAGAVYSAIVKPPLHQAFQACGWKGLFSAAIAGAAATAGTATSVTLPAAFAGASRAVIGMLLAISAGTGAGATPAVVEYTAARVATLGEAYNPALDATSVVGMPANWTYAQTSPSDQASRLTDQPAGTCYIYEDGTLLMFTACRGTLSLDGQNARPGYGTFSFTGIYQGKVDAPIPANLAIANHSAPTLVQGQASSLAAVLNRRALTISTWSLDPGSQIENVDDPNTPFGFGAGQIVDRVPVLKVDPLATLVANRNTIADIGNGVTMPAVLRHGSVAGNRWALIAPLAQPTAADPGTRGKLRSEQMSLQCRSLGKDAIGRDTDRILCFS</sequence>
<gene>
    <name evidence="1" type="ORF">LHA26_09735</name>
</gene>
<proteinExistence type="predicted"/>
<name>A0ABY4X3Z5_9SPHN</name>
<dbReference type="EMBL" id="CP084930">
    <property type="protein sequence ID" value="USI71617.1"/>
    <property type="molecule type" value="Genomic_DNA"/>
</dbReference>
<keyword evidence="2" id="KW-1185">Reference proteome</keyword>
<evidence type="ECO:0000313" key="2">
    <source>
        <dbReference type="Proteomes" id="UP001056937"/>
    </source>
</evidence>
<protein>
    <submittedName>
        <fullName evidence="1">Uncharacterized protein</fullName>
    </submittedName>
</protein>
<accession>A0ABY4X3Z5</accession>
<reference evidence="1" key="1">
    <citation type="journal article" date="2022" name="Toxins">
        <title>Genomic Analysis of Sphingopyxis sp. USTB-05 for Biodegrading Cyanobacterial Hepatotoxins.</title>
        <authorList>
            <person name="Liu C."/>
            <person name="Xu Q."/>
            <person name="Zhao Z."/>
            <person name="Zhang H."/>
            <person name="Liu X."/>
            <person name="Yin C."/>
            <person name="Liu Y."/>
            <person name="Yan H."/>
        </authorList>
    </citation>
    <scope>NUCLEOTIDE SEQUENCE</scope>
    <source>
        <strain evidence="1">NBD5</strain>
    </source>
</reference>
<evidence type="ECO:0000313" key="1">
    <source>
        <dbReference type="EMBL" id="USI71617.1"/>
    </source>
</evidence>
<dbReference type="Proteomes" id="UP001056937">
    <property type="component" value="Chromosome 1"/>
</dbReference>
<dbReference type="RefSeq" id="WP_252165430.1">
    <property type="nucleotide sequence ID" value="NZ_CP084930.1"/>
</dbReference>